<keyword evidence="10" id="KW-1015">Disulfide bond</keyword>
<reference evidence="12 13" key="1">
    <citation type="submission" date="2024-09" db="EMBL/GenBank/DDBJ databases">
        <title>A chromosome-level genome assembly of Gray's grenadier anchovy, Coilia grayii.</title>
        <authorList>
            <person name="Fu Z."/>
        </authorList>
    </citation>
    <scope>NUCLEOTIDE SEQUENCE [LARGE SCALE GENOMIC DNA]</scope>
    <source>
        <strain evidence="12">G4</strain>
        <tissue evidence="12">Muscle</tissue>
    </source>
</reference>
<dbReference type="GO" id="GO:0016757">
    <property type="term" value="F:glycosyltransferase activity"/>
    <property type="evidence" value="ECO:0007669"/>
    <property type="project" value="UniProtKB-KW"/>
</dbReference>
<keyword evidence="4" id="KW-0808">Transferase</keyword>
<name>A0ABD1KY61_9TELE</name>
<dbReference type="SUPFAM" id="SSF53448">
    <property type="entry name" value="Nucleotide-diphospho-sugar transferases"/>
    <property type="match status" value="1"/>
</dbReference>
<dbReference type="PANTHER" id="PTHR15046">
    <property type="entry name" value="GLYCO_TRANS_2-LIKE DOMAIN-CONTAINING PROTEIN"/>
    <property type="match status" value="1"/>
</dbReference>
<accession>A0ABD1KY61</accession>
<keyword evidence="3" id="KW-0328">Glycosyltransferase</keyword>
<feature type="domain" description="Glycosyltransferase 2-like" evidence="11">
    <location>
        <begin position="280"/>
        <end position="399"/>
    </location>
</feature>
<sequence length="530" mass="60681">MGTSKPHYQTLPTAVHHTWANCVNWMNSSKKSSGFIPPDRTFYSLFYLGQGPFFKLQQSPHLQQIVSDGVCSRPCVQNEIKYEGLVYQAKTVVVHLKTWRKMVLRYPNSCLNFHRARHYLSSPVLLQLSHTHTPHSTLHSIQASFVFFCFYTDFETWVNLRCTEVKRWLTVLSFKPEHCLLIGRSWTEDILLLFMDMILRWTENDNRNTAFLLHDECKTLALNNGNVVYSNITFSFCIPVQFVSDGHQSVFTIKVRHGITPKLYNPGPKGEYNVSALVTIATKTFLRYDKLQDLIDSIRQFYPTITIVIADDNEHPKPVTGPYIEHYIMPFGKGWFAGRNLAVSQVTTKYVLWVDDDFIFTANTKLEKLVDVLESTTLDLVGGAVREVTGYKASYRQTFSLEQGGEEGDCLHIRRGFHHAVKGFPNCVVADGVVNFFLARTDKVQQVGFDPRLARVAHLEFFIDGLGVLHVASCDDVIVNHASKIKLPWGQSESDKAYYRFRYPLSSSDTAQTRSGLLYFKNRFQCLTHN</sequence>
<proteinExistence type="inferred from homology"/>
<dbReference type="AlphaFoldDB" id="A0ABD1KY61"/>
<keyword evidence="5" id="KW-0812">Transmembrane</keyword>
<comment type="similarity">
    <text evidence="2">Belongs to the glycosyltransferase 2 family.</text>
</comment>
<evidence type="ECO:0000256" key="8">
    <source>
        <dbReference type="ARBA" id="ARBA00023034"/>
    </source>
</evidence>
<dbReference type="EMBL" id="JBHFQA010000001">
    <property type="protein sequence ID" value="KAL2104089.1"/>
    <property type="molecule type" value="Genomic_DNA"/>
</dbReference>
<evidence type="ECO:0000256" key="1">
    <source>
        <dbReference type="ARBA" id="ARBA00004323"/>
    </source>
</evidence>
<organism evidence="12 13">
    <name type="scientific">Coilia grayii</name>
    <name type="common">Gray's grenadier anchovy</name>
    <dbReference type="NCBI Taxonomy" id="363190"/>
    <lineage>
        <taxon>Eukaryota</taxon>
        <taxon>Metazoa</taxon>
        <taxon>Chordata</taxon>
        <taxon>Craniata</taxon>
        <taxon>Vertebrata</taxon>
        <taxon>Euteleostomi</taxon>
        <taxon>Actinopterygii</taxon>
        <taxon>Neopterygii</taxon>
        <taxon>Teleostei</taxon>
        <taxon>Clupei</taxon>
        <taxon>Clupeiformes</taxon>
        <taxon>Clupeoidei</taxon>
        <taxon>Engraulidae</taxon>
        <taxon>Coilinae</taxon>
        <taxon>Coilia</taxon>
    </lineage>
</organism>
<evidence type="ECO:0000256" key="6">
    <source>
        <dbReference type="ARBA" id="ARBA00022968"/>
    </source>
</evidence>
<dbReference type="Proteomes" id="UP001591681">
    <property type="component" value="Unassembled WGS sequence"/>
</dbReference>
<dbReference type="Pfam" id="PF00535">
    <property type="entry name" value="Glycos_transf_2"/>
    <property type="match status" value="1"/>
</dbReference>
<dbReference type="CDD" id="cd00761">
    <property type="entry name" value="Glyco_tranf_GTA_type"/>
    <property type="match status" value="1"/>
</dbReference>
<dbReference type="PANTHER" id="PTHR15046:SF1">
    <property type="entry name" value="BETA-1,4 N-ACETYLGALACTOSAMINYLTRANSFERASE 1"/>
    <property type="match status" value="1"/>
</dbReference>
<dbReference type="GO" id="GO:1901137">
    <property type="term" value="P:carbohydrate derivative biosynthetic process"/>
    <property type="evidence" value="ECO:0007669"/>
    <property type="project" value="UniProtKB-ARBA"/>
</dbReference>
<protein>
    <recommendedName>
        <fullName evidence="11">Glycosyltransferase 2-like domain-containing protein</fullName>
    </recommendedName>
</protein>
<evidence type="ECO:0000256" key="5">
    <source>
        <dbReference type="ARBA" id="ARBA00022692"/>
    </source>
</evidence>
<keyword evidence="6" id="KW-0735">Signal-anchor</keyword>
<dbReference type="InterPro" id="IPR001173">
    <property type="entry name" value="Glyco_trans_2-like"/>
</dbReference>
<keyword evidence="13" id="KW-1185">Reference proteome</keyword>
<evidence type="ECO:0000256" key="7">
    <source>
        <dbReference type="ARBA" id="ARBA00022989"/>
    </source>
</evidence>
<evidence type="ECO:0000256" key="3">
    <source>
        <dbReference type="ARBA" id="ARBA00022676"/>
    </source>
</evidence>
<keyword evidence="9" id="KW-0472">Membrane</keyword>
<keyword evidence="8" id="KW-0333">Golgi apparatus</keyword>
<evidence type="ECO:0000256" key="9">
    <source>
        <dbReference type="ARBA" id="ARBA00023136"/>
    </source>
</evidence>
<comment type="caution">
    <text evidence="12">The sequence shown here is derived from an EMBL/GenBank/DDBJ whole genome shotgun (WGS) entry which is preliminary data.</text>
</comment>
<comment type="subcellular location">
    <subcellularLocation>
        <location evidence="1">Golgi apparatus membrane</location>
        <topology evidence="1">Single-pass type II membrane protein</topology>
    </subcellularLocation>
</comment>
<evidence type="ECO:0000313" key="12">
    <source>
        <dbReference type="EMBL" id="KAL2104089.1"/>
    </source>
</evidence>
<evidence type="ECO:0000313" key="13">
    <source>
        <dbReference type="Proteomes" id="UP001591681"/>
    </source>
</evidence>
<dbReference type="GO" id="GO:0000139">
    <property type="term" value="C:Golgi membrane"/>
    <property type="evidence" value="ECO:0007669"/>
    <property type="project" value="UniProtKB-SubCell"/>
</dbReference>
<evidence type="ECO:0000259" key="11">
    <source>
        <dbReference type="Pfam" id="PF00535"/>
    </source>
</evidence>
<dbReference type="FunFam" id="3.90.550.10:FF:000076">
    <property type="entry name" value="Beta-1,4 N-acetylgalactosaminyltransferase"/>
    <property type="match status" value="1"/>
</dbReference>
<dbReference type="Gene3D" id="3.90.550.10">
    <property type="entry name" value="Spore Coat Polysaccharide Biosynthesis Protein SpsA, Chain A"/>
    <property type="match status" value="1"/>
</dbReference>
<evidence type="ECO:0000256" key="2">
    <source>
        <dbReference type="ARBA" id="ARBA00006739"/>
    </source>
</evidence>
<keyword evidence="7" id="KW-1133">Transmembrane helix</keyword>
<evidence type="ECO:0000256" key="10">
    <source>
        <dbReference type="ARBA" id="ARBA00023157"/>
    </source>
</evidence>
<dbReference type="InterPro" id="IPR029044">
    <property type="entry name" value="Nucleotide-diphossugar_trans"/>
</dbReference>
<gene>
    <name evidence="12" type="ORF">ACEWY4_000957</name>
</gene>
<evidence type="ECO:0000256" key="4">
    <source>
        <dbReference type="ARBA" id="ARBA00022679"/>
    </source>
</evidence>